<feature type="compositionally biased region" description="Polar residues" evidence="2">
    <location>
        <begin position="66"/>
        <end position="75"/>
    </location>
</feature>
<dbReference type="EMBL" id="JABCRI010000019">
    <property type="protein sequence ID" value="KAF8389525.1"/>
    <property type="molecule type" value="Genomic_DNA"/>
</dbReference>
<dbReference type="AlphaFoldDB" id="A0A834YK63"/>
<evidence type="ECO:0000313" key="3">
    <source>
        <dbReference type="EMBL" id="KAF8389525.1"/>
    </source>
</evidence>
<dbReference type="PANTHER" id="PTHR34410">
    <property type="entry name" value="INTRON-ENCODED HOMING ENDONUCLEASE, PUTATIVE-RELATED"/>
    <property type="match status" value="1"/>
</dbReference>
<dbReference type="Pfam" id="PF03004">
    <property type="entry name" value="Transposase_24"/>
    <property type="match status" value="1"/>
</dbReference>
<keyword evidence="1" id="KW-0175">Coiled coil</keyword>
<accession>A0A834YK63</accession>
<reference evidence="3 4" key="1">
    <citation type="submission" date="2020-04" db="EMBL/GenBank/DDBJ databases">
        <title>Plant Genome Project.</title>
        <authorList>
            <person name="Zhang R.-G."/>
        </authorList>
    </citation>
    <scope>NUCLEOTIDE SEQUENCE [LARGE SCALE GENOMIC DNA]</scope>
    <source>
        <strain evidence="3">YNK0</strain>
        <tissue evidence="3">Leaf</tissue>
    </source>
</reference>
<sequence length="685" mass="77484">MNRRGKGVRIQSSLAPPPPEMVGEGQSQSPPTQAIAKRNKANRSKQMMKHAGGTKSFARYRDEATQSRTDGSTPTQVDLFFLTHTQKNGRAVDERSEEIMSKFRELSNSNQDGSSSISDIYTHVMGPELHGRVRGYGLGPTPTSVFGSSSSQYKTSYEEMQSQVQDMHRQMEEMQQNMQEKIQQTQQETKQEMMAMMQQMMSQRCQHRSDESHENFVEFTSKLSDALDRLVHRVEQSQETHKDTLTEEIFRYFNQGRADFEYISRKLESIQTANTRDTTKILSDVHQMIIDRQIVDTESISYMLHPTFENLKNELGIFKERLDQVSAQSNTTQAIFTDILGKLDDLPTKIDLKKFQDDLKRNLLGIRQNPPLQTNSSRIINDGREQARLTVTKPPLSSHECNMLALRKIGRQLSTNVNNRNLPDISWHSDDKTLEDYIMYNLQKERLPEPKYKDIFLQGTTPLGDNYEITRWNNTIDITPDQQGSFGSCNWNEYNLNPLTRNNWRASLVPAAAVIPAPIAYIKVVAVKKLVVGPWVGSIGPPLGVHLSSRPFYRRCAPGLNWPGRASGAVTLKKLECSKQAYALDTLAWDNIIGFRSYYVGLRDRTFAKDVFTNQERKLGARRRSDTVLVSTINDADQGSADVAFRTPLAPHEKSKFLGSGGSMVARLKLKGIDGRAPPGVEPAA</sequence>
<feature type="compositionally biased region" description="Basic residues" evidence="2">
    <location>
        <begin position="37"/>
        <end position="48"/>
    </location>
</feature>
<evidence type="ECO:0000313" key="4">
    <source>
        <dbReference type="Proteomes" id="UP000655225"/>
    </source>
</evidence>
<comment type="caution">
    <text evidence="3">The sequence shown here is derived from an EMBL/GenBank/DDBJ whole genome shotgun (WGS) entry which is preliminary data.</text>
</comment>
<protein>
    <submittedName>
        <fullName evidence="3">Uncharacterized protein</fullName>
    </submittedName>
</protein>
<feature type="coiled-coil region" evidence="1">
    <location>
        <begin position="157"/>
        <end position="191"/>
    </location>
</feature>
<dbReference type="Proteomes" id="UP000655225">
    <property type="component" value="Unassembled WGS sequence"/>
</dbReference>
<dbReference type="InterPro" id="IPR004252">
    <property type="entry name" value="Probable_transposase_24"/>
</dbReference>
<dbReference type="PANTHER" id="PTHR34410:SF2">
    <property type="entry name" value="RRNA INTRON-ENCODED HOMING ENDONUCLEASE"/>
    <property type="match status" value="1"/>
</dbReference>
<dbReference type="OrthoDB" id="1844048at2759"/>
<feature type="region of interest" description="Disordered" evidence="2">
    <location>
        <begin position="1"/>
        <end position="75"/>
    </location>
</feature>
<name>A0A834YK63_TETSI</name>
<keyword evidence="4" id="KW-1185">Reference proteome</keyword>
<proteinExistence type="predicted"/>
<evidence type="ECO:0000256" key="1">
    <source>
        <dbReference type="SAM" id="Coils"/>
    </source>
</evidence>
<gene>
    <name evidence="3" type="ORF">HHK36_026220</name>
</gene>
<organism evidence="3 4">
    <name type="scientific">Tetracentron sinense</name>
    <name type="common">Spur-leaf</name>
    <dbReference type="NCBI Taxonomy" id="13715"/>
    <lineage>
        <taxon>Eukaryota</taxon>
        <taxon>Viridiplantae</taxon>
        <taxon>Streptophyta</taxon>
        <taxon>Embryophyta</taxon>
        <taxon>Tracheophyta</taxon>
        <taxon>Spermatophyta</taxon>
        <taxon>Magnoliopsida</taxon>
        <taxon>Trochodendrales</taxon>
        <taxon>Trochodendraceae</taxon>
        <taxon>Tetracentron</taxon>
    </lineage>
</organism>
<evidence type="ECO:0000256" key="2">
    <source>
        <dbReference type="SAM" id="MobiDB-lite"/>
    </source>
</evidence>